<evidence type="ECO:0000313" key="5">
    <source>
        <dbReference type="Proteomes" id="UP000193467"/>
    </source>
</evidence>
<keyword evidence="2" id="KW-1133">Transmembrane helix</keyword>
<reference evidence="4 5" key="1">
    <citation type="submission" date="2016-07" db="EMBL/GenBank/DDBJ databases">
        <title>Pervasive Adenine N6-methylation of Active Genes in Fungi.</title>
        <authorList>
            <consortium name="DOE Joint Genome Institute"/>
            <person name="Mondo S.J."/>
            <person name="Dannebaum R.O."/>
            <person name="Kuo R.C."/>
            <person name="Labutti K."/>
            <person name="Haridas S."/>
            <person name="Kuo A."/>
            <person name="Salamov A."/>
            <person name="Ahrendt S.R."/>
            <person name="Lipzen A."/>
            <person name="Sullivan W."/>
            <person name="Andreopoulos W.B."/>
            <person name="Clum A."/>
            <person name="Lindquist E."/>
            <person name="Daum C."/>
            <person name="Ramamoorthy G.K."/>
            <person name="Gryganskyi A."/>
            <person name="Culley D."/>
            <person name="Magnuson J.K."/>
            <person name="James T.Y."/>
            <person name="O'Malley M.A."/>
            <person name="Stajich J.E."/>
            <person name="Spatafora J.W."/>
            <person name="Visel A."/>
            <person name="Grigoriev I.V."/>
        </authorList>
    </citation>
    <scope>NUCLEOTIDE SEQUENCE [LARGE SCALE GENOMIC DNA]</scope>
    <source>
        <strain evidence="4 5">62-1032</strain>
    </source>
</reference>
<dbReference type="PANTHER" id="PTHR11005">
    <property type="entry name" value="LYSOSOMAL ACID LIPASE-RELATED"/>
    <property type="match status" value="1"/>
</dbReference>
<feature type="domain" description="Partial AB-hydrolase lipase" evidence="3">
    <location>
        <begin position="108"/>
        <end position="164"/>
    </location>
</feature>
<dbReference type="EMBL" id="MCGR01000054">
    <property type="protein sequence ID" value="ORY70769.1"/>
    <property type="molecule type" value="Genomic_DNA"/>
</dbReference>
<keyword evidence="4" id="KW-0378">Hydrolase</keyword>
<comment type="caution">
    <text evidence="4">The sequence shown here is derived from an EMBL/GenBank/DDBJ whole genome shotgun (WGS) entry which is preliminary data.</text>
</comment>
<evidence type="ECO:0000256" key="1">
    <source>
        <dbReference type="SAM" id="MobiDB-lite"/>
    </source>
</evidence>
<dbReference type="STRING" id="106004.A0A1Y2EGR2"/>
<proteinExistence type="predicted"/>
<feature type="region of interest" description="Disordered" evidence="1">
    <location>
        <begin position="1"/>
        <end position="22"/>
    </location>
</feature>
<dbReference type="FunCoup" id="A0A1Y2EGR2">
    <property type="interactions" value="50"/>
</dbReference>
<evidence type="ECO:0000313" key="4">
    <source>
        <dbReference type="EMBL" id="ORY70769.1"/>
    </source>
</evidence>
<keyword evidence="2" id="KW-0812">Transmembrane</keyword>
<keyword evidence="5" id="KW-1185">Reference proteome</keyword>
<dbReference type="GO" id="GO:0006629">
    <property type="term" value="P:lipid metabolic process"/>
    <property type="evidence" value="ECO:0007669"/>
    <property type="project" value="InterPro"/>
</dbReference>
<evidence type="ECO:0000256" key="2">
    <source>
        <dbReference type="SAM" id="Phobius"/>
    </source>
</evidence>
<feature type="transmembrane region" description="Helical" evidence="2">
    <location>
        <begin position="51"/>
        <end position="73"/>
    </location>
</feature>
<dbReference type="Gene3D" id="3.40.50.1820">
    <property type="entry name" value="alpha/beta hydrolase"/>
    <property type="match status" value="1"/>
</dbReference>
<dbReference type="SUPFAM" id="SSF53474">
    <property type="entry name" value="alpha/beta-Hydrolases"/>
    <property type="match status" value="1"/>
</dbReference>
<name>A0A1Y2EGR2_9BASI</name>
<protein>
    <submittedName>
        <fullName evidence="4">Alpha/Beta hydrolase protein</fullName>
    </submittedName>
</protein>
<dbReference type="Proteomes" id="UP000193467">
    <property type="component" value="Unassembled WGS sequence"/>
</dbReference>
<feature type="transmembrane region" description="Helical" evidence="2">
    <location>
        <begin position="314"/>
        <end position="332"/>
    </location>
</feature>
<dbReference type="AlphaFoldDB" id="A0A1Y2EGR2"/>
<dbReference type="OrthoDB" id="9974421at2759"/>
<dbReference type="GO" id="GO:0016787">
    <property type="term" value="F:hydrolase activity"/>
    <property type="evidence" value="ECO:0007669"/>
    <property type="project" value="UniProtKB-KW"/>
</dbReference>
<dbReference type="Pfam" id="PF04083">
    <property type="entry name" value="Abhydro_lipase"/>
    <property type="match status" value="1"/>
</dbReference>
<gene>
    <name evidence="4" type="ORF">BCR35DRAFT_269557</name>
</gene>
<organism evidence="4 5">
    <name type="scientific">Leucosporidium creatinivorum</name>
    <dbReference type="NCBI Taxonomy" id="106004"/>
    <lineage>
        <taxon>Eukaryota</taxon>
        <taxon>Fungi</taxon>
        <taxon>Dikarya</taxon>
        <taxon>Basidiomycota</taxon>
        <taxon>Pucciniomycotina</taxon>
        <taxon>Microbotryomycetes</taxon>
        <taxon>Leucosporidiales</taxon>
        <taxon>Leucosporidium</taxon>
    </lineage>
</organism>
<dbReference type="InterPro" id="IPR006693">
    <property type="entry name" value="AB_hydrolase_lipase"/>
</dbReference>
<dbReference type="InterPro" id="IPR029058">
    <property type="entry name" value="AB_hydrolase_fold"/>
</dbReference>
<accession>A0A1Y2EGR2</accession>
<keyword evidence="2" id="KW-0472">Membrane</keyword>
<dbReference type="InParanoid" id="A0A1Y2EGR2"/>
<sequence>MTSTPRSARQPPSNGPLNYNPNDRSFVHPHEIPTYPTQNFYRRCVLNGFQIGSWIGTALGFNLIVVMALVWSIGRVFGRCLGRGPKPVKVEKEWERRITGERFSSRAEYYAEFFGYECESLEVETEDGFVLRVHHLLSKKHKQLGHPVILQHGILSNSVTFMVNEERSLAFWLMERGYDVYLSNIRTNFKMPHRHFPRSDPRYWAWSVEQIAIYDLPAIVNFVHSRTGRKPAYIGHSQGTGTMFLALSRGMRPDIGNKLSCFVALAPAVYGGPVLRSFPFSLMRKFRSRKMWSLVFGVREFIPIISLLQGVLPSWLFGHIAVPVFCFIFGFHTTDWLQRQVPKFFRTVAVANSSELLYYYMSKLSYNNCIFDTTTTEPWFPASFPPCAIVYGTLDTLVLGKPLVERIRQHEPNVNLVKVVSIEGGEHQSPIWGVNAPVECFEGIREVIEQTKDL</sequence>
<evidence type="ECO:0000259" key="3">
    <source>
        <dbReference type="Pfam" id="PF04083"/>
    </source>
</evidence>